<dbReference type="Pfam" id="PF20099">
    <property type="entry name" value="DUF6489"/>
    <property type="match status" value="1"/>
</dbReference>
<evidence type="ECO:0000313" key="1">
    <source>
        <dbReference type="EMBL" id="WCR05904.1"/>
    </source>
</evidence>
<sequence length="81" mass="8944">MKITIEIDCTAQEAREVMGLPNIQALQDQWLEKTGAAMMADPDNFSPEALIRSWTKAAAPGFEAMPEMFQAFLRSATPGQK</sequence>
<dbReference type="InterPro" id="IPR045502">
    <property type="entry name" value="DUF6489"/>
</dbReference>
<reference evidence="1 2" key="1">
    <citation type="submission" date="2021-01" db="EMBL/GenBank/DDBJ databases">
        <title>Biogeographic distribution of Paracoccus.</title>
        <authorList>
            <person name="Hollensteiner J."/>
            <person name="Leineberger J."/>
            <person name="Brinkhoff T."/>
            <person name="Daniel R."/>
        </authorList>
    </citation>
    <scope>NUCLEOTIDE SEQUENCE [LARGE SCALE GENOMIC DNA]</scope>
    <source>
        <strain evidence="1 2">KCTC 22803</strain>
    </source>
</reference>
<protein>
    <submittedName>
        <fullName evidence="1">Uncharacterized protein</fullName>
    </submittedName>
</protein>
<accession>A0ABY7SG99</accession>
<keyword evidence="2" id="KW-1185">Reference proteome</keyword>
<dbReference type="Proteomes" id="UP001219349">
    <property type="component" value="Chromosome"/>
</dbReference>
<gene>
    <name evidence="1" type="ORF">JHX87_10215</name>
</gene>
<name>A0ABY7SG99_9RHOB</name>
<organism evidence="1 2">
    <name type="scientific">Paracoccus fistulariae</name>
    <dbReference type="NCBI Taxonomy" id="658446"/>
    <lineage>
        <taxon>Bacteria</taxon>
        <taxon>Pseudomonadati</taxon>
        <taxon>Pseudomonadota</taxon>
        <taxon>Alphaproteobacteria</taxon>
        <taxon>Rhodobacterales</taxon>
        <taxon>Paracoccaceae</taxon>
        <taxon>Paracoccus</taxon>
    </lineage>
</organism>
<dbReference type="EMBL" id="CP067136">
    <property type="protein sequence ID" value="WCR05904.1"/>
    <property type="molecule type" value="Genomic_DNA"/>
</dbReference>
<dbReference type="RefSeq" id="WP_271885146.1">
    <property type="nucleotide sequence ID" value="NZ_CP067136.1"/>
</dbReference>
<proteinExistence type="predicted"/>
<evidence type="ECO:0000313" key="2">
    <source>
        <dbReference type="Proteomes" id="UP001219349"/>
    </source>
</evidence>